<dbReference type="EMBL" id="BMJI01000008">
    <property type="protein sequence ID" value="GGC90183.1"/>
    <property type="molecule type" value="Genomic_DNA"/>
</dbReference>
<evidence type="ECO:0008006" key="4">
    <source>
        <dbReference type="Google" id="ProtNLM"/>
    </source>
</evidence>
<keyword evidence="1" id="KW-0472">Membrane</keyword>
<organism evidence="2 3">
    <name type="scientific">Tersicoccus solisilvae</name>
    <dbReference type="NCBI Taxonomy" id="1882339"/>
    <lineage>
        <taxon>Bacteria</taxon>
        <taxon>Bacillati</taxon>
        <taxon>Actinomycetota</taxon>
        <taxon>Actinomycetes</taxon>
        <taxon>Micrococcales</taxon>
        <taxon>Micrococcaceae</taxon>
        <taxon>Tersicoccus</taxon>
    </lineage>
</organism>
<gene>
    <name evidence="2" type="ORF">GCM10011512_16390</name>
</gene>
<dbReference type="Proteomes" id="UP000597761">
    <property type="component" value="Unassembled WGS sequence"/>
</dbReference>
<reference evidence="3" key="1">
    <citation type="journal article" date="2019" name="Int. J. Syst. Evol. Microbiol.">
        <title>The Global Catalogue of Microorganisms (GCM) 10K type strain sequencing project: providing services to taxonomists for standard genome sequencing and annotation.</title>
        <authorList>
            <consortium name="The Broad Institute Genomics Platform"/>
            <consortium name="The Broad Institute Genome Sequencing Center for Infectious Disease"/>
            <person name="Wu L."/>
            <person name="Ma J."/>
        </authorList>
    </citation>
    <scope>NUCLEOTIDE SEQUENCE [LARGE SCALE GENOMIC DNA]</scope>
    <source>
        <strain evidence="3">CGMCC 1.15480</strain>
    </source>
</reference>
<evidence type="ECO:0000256" key="1">
    <source>
        <dbReference type="SAM" id="Phobius"/>
    </source>
</evidence>
<keyword evidence="3" id="KW-1185">Reference proteome</keyword>
<proteinExistence type="predicted"/>
<comment type="caution">
    <text evidence="2">The sequence shown here is derived from an EMBL/GenBank/DDBJ whole genome shotgun (WGS) entry which is preliminary data.</text>
</comment>
<keyword evidence="1" id="KW-1133">Transmembrane helix</keyword>
<accession>A0ABQ1P451</accession>
<sequence>MPVQVRPGPESDALTRSRAEAAQELQASELEQIRQHAANWRNGLSALLGLITTVSIVKGRDTIVGLSQGAQVLVGVLLALALGAASVGTLLSLRAAYGFPKQRPVGQSPGDLRERRRERAKSASRDLRWAVTLTFLTLLLLAAGVGVTWYGPRGVPAYLEITDQEQHRTCGELVEGGATSVTLEASGTRSKVPLQDVVAMEVVGRCSS</sequence>
<feature type="transmembrane region" description="Helical" evidence="1">
    <location>
        <begin position="127"/>
        <end position="150"/>
    </location>
</feature>
<feature type="transmembrane region" description="Helical" evidence="1">
    <location>
        <begin position="69"/>
        <end position="93"/>
    </location>
</feature>
<evidence type="ECO:0000313" key="2">
    <source>
        <dbReference type="EMBL" id="GGC90183.1"/>
    </source>
</evidence>
<protein>
    <recommendedName>
        <fullName evidence="4">DUF202 domain-containing protein</fullName>
    </recommendedName>
</protein>
<keyword evidence="1" id="KW-0812">Transmembrane</keyword>
<evidence type="ECO:0000313" key="3">
    <source>
        <dbReference type="Proteomes" id="UP000597761"/>
    </source>
</evidence>
<name>A0ABQ1P451_9MICC</name>